<dbReference type="PANTHER" id="PTHR33495">
    <property type="entry name" value="ANTI-SIGMA FACTOR ANTAGONIST TM_1081-RELATED-RELATED"/>
    <property type="match status" value="1"/>
</dbReference>
<name>B3E5D8_TRIL1</name>
<dbReference type="SUPFAM" id="SSF52091">
    <property type="entry name" value="SpoIIaa-like"/>
    <property type="match status" value="1"/>
</dbReference>
<evidence type="ECO:0000256" key="2">
    <source>
        <dbReference type="RuleBase" id="RU003749"/>
    </source>
</evidence>
<dbReference type="OrthoDB" id="280847at2"/>
<dbReference type="InterPro" id="IPR003658">
    <property type="entry name" value="Anti-sigma_ant"/>
</dbReference>
<organism evidence="4 5">
    <name type="scientific">Trichlorobacter lovleyi (strain ATCC BAA-1151 / DSM 17278 / SZ)</name>
    <name type="common">Geobacter lovleyi</name>
    <dbReference type="NCBI Taxonomy" id="398767"/>
    <lineage>
        <taxon>Bacteria</taxon>
        <taxon>Pseudomonadati</taxon>
        <taxon>Thermodesulfobacteriota</taxon>
        <taxon>Desulfuromonadia</taxon>
        <taxon>Geobacterales</taxon>
        <taxon>Geobacteraceae</taxon>
        <taxon>Trichlorobacter</taxon>
    </lineage>
</organism>
<dbReference type="HOGENOM" id="CLU_115403_9_2_7"/>
<dbReference type="eggNOG" id="COG1366">
    <property type="taxonomic scope" value="Bacteria"/>
</dbReference>
<dbReference type="RefSeq" id="WP_012470458.1">
    <property type="nucleotide sequence ID" value="NC_010814.1"/>
</dbReference>
<dbReference type="STRING" id="398767.Glov_2409"/>
<dbReference type="KEGG" id="glo:Glov_2409"/>
<dbReference type="InterPro" id="IPR002645">
    <property type="entry name" value="STAS_dom"/>
</dbReference>
<comment type="similarity">
    <text evidence="1 2">Belongs to the anti-sigma-factor antagonist family.</text>
</comment>
<evidence type="ECO:0000259" key="3">
    <source>
        <dbReference type="PROSITE" id="PS50801"/>
    </source>
</evidence>
<dbReference type="InterPro" id="IPR036513">
    <property type="entry name" value="STAS_dom_sf"/>
</dbReference>
<sequence>MESTIRFEGDVAVISLTGRLDSGAAPLFDLWFAGQDKPECRSYLLEMSALTYITSAGLRSILKICKLLEARGGRLAACAMTGPVRDLFKIAGFNQFVALYEGLDEGLAALSA</sequence>
<evidence type="ECO:0000256" key="1">
    <source>
        <dbReference type="ARBA" id="ARBA00009013"/>
    </source>
</evidence>
<dbReference type="Gene3D" id="3.30.750.24">
    <property type="entry name" value="STAS domain"/>
    <property type="match status" value="1"/>
</dbReference>
<keyword evidence="5" id="KW-1185">Reference proteome</keyword>
<evidence type="ECO:0000313" key="4">
    <source>
        <dbReference type="EMBL" id="ACD96125.1"/>
    </source>
</evidence>
<dbReference type="PROSITE" id="PS50801">
    <property type="entry name" value="STAS"/>
    <property type="match status" value="1"/>
</dbReference>
<dbReference type="EMBL" id="CP001089">
    <property type="protein sequence ID" value="ACD96125.1"/>
    <property type="molecule type" value="Genomic_DNA"/>
</dbReference>
<dbReference type="AlphaFoldDB" id="B3E5D8"/>
<protein>
    <recommendedName>
        <fullName evidence="2">Anti-sigma factor antagonist</fullName>
    </recommendedName>
</protein>
<reference evidence="4 5" key="1">
    <citation type="submission" date="2008-05" db="EMBL/GenBank/DDBJ databases">
        <title>Complete sequence of chromosome of Geobacter lovleyi SZ.</title>
        <authorList>
            <consortium name="US DOE Joint Genome Institute"/>
            <person name="Lucas S."/>
            <person name="Copeland A."/>
            <person name="Lapidus A."/>
            <person name="Glavina del Rio T."/>
            <person name="Dalin E."/>
            <person name="Tice H."/>
            <person name="Bruce D."/>
            <person name="Goodwin L."/>
            <person name="Pitluck S."/>
            <person name="Chertkov O."/>
            <person name="Meincke L."/>
            <person name="Brettin T."/>
            <person name="Detter J.C."/>
            <person name="Han C."/>
            <person name="Tapia R."/>
            <person name="Kuske C.R."/>
            <person name="Schmutz J."/>
            <person name="Larimer F."/>
            <person name="Land M."/>
            <person name="Hauser L."/>
            <person name="Kyrpides N."/>
            <person name="Mikhailova N."/>
            <person name="Sung Y."/>
            <person name="Fletcher K.E."/>
            <person name="Ritalahti K.M."/>
            <person name="Loeffler F.E."/>
            <person name="Richardson P."/>
        </authorList>
    </citation>
    <scope>NUCLEOTIDE SEQUENCE [LARGE SCALE GENOMIC DNA]</scope>
    <source>
        <strain evidence="5">ATCC BAA-1151 / DSM 17278 / SZ</strain>
    </source>
</reference>
<dbReference type="PANTHER" id="PTHR33495:SF14">
    <property type="entry name" value="ANTI-SIGMA FACTOR ANTAGONIST"/>
    <property type="match status" value="1"/>
</dbReference>
<dbReference type="GO" id="GO:0043856">
    <property type="term" value="F:anti-sigma factor antagonist activity"/>
    <property type="evidence" value="ECO:0007669"/>
    <property type="project" value="InterPro"/>
</dbReference>
<dbReference type="Proteomes" id="UP000002420">
    <property type="component" value="Chromosome"/>
</dbReference>
<accession>B3E5D8</accession>
<dbReference type="NCBIfam" id="TIGR00377">
    <property type="entry name" value="ant_ant_sig"/>
    <property type="match status" value="1"/>
</dbReference>
<gene>
    <name evidence="4" type="ordered locus">Glov_2409</name>
</gene>
<dbReference type="CDD" id="cd07043">
    <property type="entry name" value="STAS_anti-anti-sigma_factors"/>
    <property type="match status" value="1"/>
</dbReference>
<proteinExistence type="inferred from homology"/>
<dbReference type="Pfam" id="PF01740">
    <property type="entry name" value="STAS"/>
    <property type="match status" value="1"/>
</dbReference>
<evidence type="ECO:0000313" key="5">
    <source>
        <dbReference type="Proteomes" id="UP000002420"/>
    </source>
</evidence>
<feature type="domain" description="STAS" evidence="3">
    <location>
        <begin position="1"/>
        <end position="110"/>
    </location>
</feature>